<gene>
    <name evidence="2" type="ORF">GCM10022232_08400</name>
</gene>
<dbReference type="Proteomes" id="UP001500456">
    <property type="component" value="Unassembled WGS sequence"/>
</dbReference>
<organism evidence="2 3">
    <name type="scientific">Streptomyces plumbiresistens</name>
    <dbReference type="NCBI Taxonomy" id="511811"/>
    <lineage>
        <taxon>Bacteria</taxon>
        <taxon>Bacillati</taxon>
        <taxon>Actinomycetota</taxon>
        <taxon>Actinomycetes</taxon>
        <taxon>Kitasatosporales</taxon>
        <taxon>Streptomycetaceae</taxon>
        <taxon>Streptomyces</taxon>
    </lineage>
</organism>
<comment type="caution">
    <text evidence="2">The sequence shown here is derived from an EMBL/GenBank/DDBJ whole genome shotgun (WGS) entry which is preliminary data.</text>
</comment>
<dbReference type="PANTHER" id="PTHR43355">
    <property type="entry name" value="FLAVIN REDUCTASE (NADPH)"/>
    <property type="match status" value="1"/>
</dbReference>
<reference evidence="3" key="1">
    <citation type="journal article" date="2019" name="Int. J. Syst. Evol. Microbiol.">
        <title>The Global Catalogue of Microorganisms (GCM) 10K type strain sequencing project: providing services to taxonomists for standard genome sequencing and annotation.</title>
        <authorList>
            <consortium name="The Broad Institute Genomics Platform"/>
            <consortium name="The Broad Institute Genome Sequencing Center for Infectious Disease"/>
            <person name="Wu L."/>
            <person name="Ma J."/>
        </authorList>
    </citation>
    <scope>NUCLEOTIDE SEQUENCE [LARGE SCALE GENOMIC DNA]</scope>
    <source>
        <strain evidence="3">JCM 16924</strain>
    </source>
</reference>
<dbReference type="Pfam" id="PF13460">
    <property type="entry name" value="NAD_binding_10"/>
    <property type="match status" value="1"/>
</dbReference>
<dbReference type="RefSeq" id="WP_345561130.1">
    <property type="nucleotide sequence ID" value="NZ_BAAAZX010000002.1"/>
</dbReference>
<proteinExistence type="predicted"/>
<sequence length="242" mass="26220">MEIVVFGANGPTGRLVVERAGAEGHTVTAVTRHPEAFAVRGPRLRVVEADVHDPVAVERAVAGQDAVISALGVPYGKNPVTVYSAGATHITQAMTKHGVRRFVAVTSTVLFGTSAPGENLLFRKVLEPAVMRFMGRTVYDDMRRMEAVVRDTDLDWTILRPGGLFDTDTVSDYGVGTSRLPGRYTARADLAHELVRQVVDAGHLRAFVRAFVDVRTTENTPTFLQLIRKEAAGDKGAVRARG</sequence>
<dbReference type="InterPro" id="IPR016040">
    <property type="entry name" value="NAD(P)-bd_dom"/>
</dbReference>
<dbReference type="Gene3D" id="3.40.50.720">
    <property type="entry name" value="NAD(P)-binding Rossmann-like Domain"/>
    <property type="match status" value="1"/>
</dbReference>
<evidence type="ECO:0000313" key="2">
    <source>
        <dbReference type="EMBL" id="GAA3978842.1"/>
    </source>
</evidence>
<evidence type="ECO:0000259" key="1">
    <source>
        <dbReference type="Pfam" id="PF13460"/>
    </source>
</evidence>
<dbReference type="PANTHER" id="PTHR43355:SF2">
    <property type="entry name" value="FLAVIN REDUCTASE (NADPH)"/>
    <property type="match status" value="1"/>
</dbReference>
<name>A0ABP7Q9K0_9ACTN</name>
<protein>
    <submittedName>
        <fullName evidence="2">NAD(P)H-binding protein</fullName>
    </submittedName>
</protein>
<feature type="domain" description="NAD(P)-binding" evidence="1">
    <location>
        <begin position="7"/>
        <end position="198"/>
    </location>
</feature>
<evidence type="ECO:0000313" key="3">
    <source>
        <dbReference type="Proteomes" id="UP001500456"/>
    </source>
</evidence>
<dbReference type="InterPro" id="IPR051606">
    <property type="entry name" value="Polyketide_Oxido-like"/>
</dbReference>
<accession>A0ABP7Q9K0</accession>
<dbReference type="EMBL" id="BAAAZX010000002">
    <property type="protein sequence ID" value="GAA3978842.1"/>
    <property type="molecule type" value="Genomic_DNA"/>
</dbReference>
<dbReference type="InterPro" id="IPR036291">
    <property type="entry name" value="NAD(P)-bd_dom_sf"/>
</dbReference>
<keyword evidence="3" id="KW-1185">Reference proteome</keyword>
<dbReference type="SUPFAM" id="SSF51735">
    <property type="entry name" value="NAD(P)-binding Rossmann-fold domains"/>
    <property type="match status" value="1"/>
</dbReference>